<dbReference type="Proteomes" id="UP000031192">
    <property type="component" value="Unassembled WGS sequence"/>
</dbReference>
<organism evidence="2 3">
    <name type="scientific">Metarhizium guizhouense (strain ARSEF 977)</name>
    <dbReference type="NCBI Taxonomy" id="1276136"/>
    <lineage>
        <taxon>Eukaryota</taxon>
        <taxon>Fungi</taxon>
        <taxon>Dikarya</taxon>
        <taxon>Ascomycota</taxon>
        <taxon>Pezizomycotina</taxon>
        <taxon>Sordariomycetes</taxon>
        <taxon>Hypocreomycetidae</taxon>
        <taxon>Hypocreales</taxon>
        <taxon>Clavicipitaceae</taxon>
        <taxon>Metarhizium</taxon>
    </lineage>
</organism>
<evidence type="ECO:0000313" key="2">
    <source>
        <dbReference type="EMBL" id="KID91565.1"/>
    </source>
</evidence>
<name>A0A0B4GVP1_METGA</name>
<gene>
    <name evidence="2" type="ORF">MGU_01535</name>
</gene>
<keyword evidence="3" id="KW-1185">Reference proteome</keyword>
<reference evidence="2 3" key="1">
    <citation type="journal article" date="2014" name="Proc. Natl. Acad. Sci. U.S.A.">
        <title>Trajectory and genomic determinants of fungal-pathogen speciation and host adaptation.</title>
        <authorList>
            <person name="Hu X."/>
            <person name="Xiao G."/>
            <person name="Zheng P."/>
            <person name="Shang Y."/>
            <person name="Su Y."/>
            <person name="Zhang X."/>
            <person name="Liu X."/>
            <person name="Zhan S."/>
            <person name="St Leger R.J."/>
            <person name="Wang C."/>
        </authorList>
    </citation>
    <scope>NUCLEOTIDE SEQUENCE [LARGE SCALE GENOMIC DNA]</scope>
    <source>
        <strain evidence="2 3">ARSEF 977</strain>
    </source>
</reference>
<evidence type="ECO:0000313" key="3">
    <source>
        <dbReference type="Proteomes" id="UP000031192"/>
    </source>
</evidence>
<dbReference type="HOGENOM" id="CLU_045564_0_0_1"/>
<dbReference type="AlphaFoldDB" id="A0A0B4GVP1"/>
<comment type="caution">
    <text evidence="2">The sequence shown here is derived from an EMBL/GenBank/DDBJ whole genome shotgun (WGS) entry which is preliminary data.</text>
</comment>
<dbReference type="OrthoDB" id="5325862at2759"/>
<proteinExistence type="predicted"/>
<feature type="region of interest" description="Disordered" evidence="1">
    <location>
        <begin position="1"/>
        <end position="25"/>
    </location>
</feature>
<protein>
    <submittedName>
        <fullName evidence="2">Uncharacterized protein</fullName>
    </submittedName>
</protein>
<accession>A0A0B4GVP1</accession>
<dbReference type="EMBL" id="AZNH01000003">
    <property type="protein sequence ID" value="KID91565.1"/>
    <property type="molecule type" value="Genomic_DNA"/>
</dbReference>
<sequence length="301" mass="31842">MAAQVLDSKAALRQPGTPATLPPEYAEGDYVELAGLSTPRTSTESLPAYDEAVSLQPSSAAAAACFRPTHTYQVESEGHPLLALPLAPRPSPIGVFAVRPDGSLGPLAYQSLRHARCSGDSVLVRADDPLALAPLCSTTYRFGPGRPPRIQLHGELARGCEAFEVTGEGVCTRAHTVRTHLGTLRWRYAGRRETRAAGASSLLVMERVTSVATPGGGTAERRRRVAQLVRSEALRTPGTTRATAGNGGRLLMDLGEWAGGKAEERAAEVLVLSSCLVMLKKEIDRRRAAQFMVLAGAAGGP</sequence>
<evidence type="ECO:0000256" key="1">
    <source>
        <dbReference type="SAM" id="MobiDB-lite"/>
    </source>
</evidence>